<feature type="compositionally biased region" description="Basic and acidic residues" evidence="1">
    <location>
        <begin position="63"/>
        <end position="81"/>
    </location>
</feature>
<gene>
    <name evidence="2" type="ORF">DF182_05080</name>
</gene>
<evidence type="ECO:0000313" key="3">
    <source>
        <dbReference type="Proteomes" id="UP000253410"/>
    </source>
</evidence>
<reference evidence="2 3" key="1">
    <citation type="submission" date="2018-05" db="EMBL/GenBank/DDBJ databases">
        <title>Chitinophaga sp. K3CV102501T nov., isolated from isolated from a monsoon evergreen broad-leaved forest soil.</title>
        <authorList>
            <person name="Lv Y."/>
        </authorList>
    </citation>
    <scope>NUCLEOTIDE SEQUENCE [LARGE SCALE GENOMIC DNA]</scope>
    <source>
        <strain evidence="2 3">GDMCC 1.1325</strain>
    </source>
</reference>
<dbReference type="Proteomes" id="UP000253410">
    <property type="component" value="Unassembled WGS sequence"/>
</dbReference>
<name>A0A365Y219_9BACT</name>
<protein>
    <submittedName>
        <fullName evidence="2">Uncharacterized protein</fullName>
    </submittedName>
</protein>
<organism evidence="2 3">
    <name type="scientific">Chitinophaga flava</name>
    <dbReference type="NCBI Taxonomy" id="2259036"/>
    <lineage>
        <taxon>Bacteria</taxon>
        <taxon>Pseudomonadati</taxon>
        <taxon>Bacteroidota</taxon>
        <taxon>Chitinophagia</taxon>
        <taxon>Chitinophagales</taxon>
        <taxon>Chitinophagaceae</taxon>
        <taxon>Chitinophaga</taxon>
    </lineage>
</organism>
<comment type="caution">
    <text evidence="2">The sequence shown here is derived from an EMBL/GenBank/DDBJ whole genome shotgun (WGS) entry which is preliminary data.</text>
</comment>
<evidence type="ECO:0000256" key="1">
    <source>
        <dbReference type="SAM" id="MobiDB-lite"/>
    </source>
</evidence>
<evidence type="ECO:0000313" key="2">
    <source>
        <dbReference type="EMBL" id="RBL91974.1"/>
    </source>
</evidence>
<proteinExistence type="predicted"/>
<sequence length="103" mass="11679">MQKTDRKMLQTYVLQSYNGGYFRWIFTHLTKKVFMKYRVFFAAVLATAVTMITASGAMAQHAPSKEQRKQAVDTTRKDGRHSVVSTGKSGPKADTVRKPVKKH</sequence>
<feature type="region of interest" description="Disordered" evidence="1">
    <location>
        <begin position="57"/>
        <end position="103"/>
    </location>
</feature>
<dbReference type="AlphaFoldDB" id="A0A365Y219"/>
<accession>A0A365Y219</accession>
<dbReference type="EMBL" id="QFFJ01000001">
    <property type="protein sequence ID" value="RBL91974.1"/>
    <property type="molecule type" value="Genomic_DNA"/>
</dbReference>
<keyword evidence="3" id="KW-1185">Reference proteome</keyword>